<feature type="domain" description="Reverse transcriptase Ty1/copia-type" evidence="1">
    <location>
        <begin position="131"/>
        <end position="184"/>
    </location>
</feature>
<gene>
    <name evidence="2" type="ORF">E5676_scaffold1133G00320</name>
</gene>
<accession>A0A5D3BYR4</accession>
<dbReference type="Proteomes" id="UP000321947">
    <property type="component" value="Unassembled WGS sequence"/>
</dbReference>
<dbReference type="Pfam" id="PF07727">
    <property type="entry name" value="RVT_2"/>
    <property type="match status" value="1"/>
</dbReference>
<reference evidence="2 3" key="1">
    <citation type="submission" date="2019-08" db="EMBL/GenBank/DDBJ databases">
        <title>Draft genome sequences of two oriental melons (Cucumis melo L. var makuwa).</title>
        <authorList>
            <person name="Kwon S.-Y."/>
        </authorList>
    </citation>
    <scope>NUCLEOTIDE SEQUENCE [LARGE SCALE GENOMIC DNA]</scope>
    <source>
        <strain evidence="3">cv. Chang Bougi</strain>
        <tissue evidence="2">Leaf</tissue>
    </source>
</reference>
<name>A0A5D3BYR4_CUCMM</name>
<protein>
    <submittedName>
        <fullName evidence="2">Gag/pol protein</fullName>
    </submittedName>
</protein>
<dbReference type="CDD" id="cd09272">
    <property type="entry name" value="RNase_HI_RT_Ty1"/>
    <property type="match status" value="1"/>
</dbReference>
<organism evidence="2 3">
    <name type="scientific">Cucumis melo var. makuwa</name>
    <name type="common">Oriental melon</name>
    <dbReference type="NCBI Taxonomy" id="1194695"/>
    <lineage>
        <taxon>Eukaryota</taxon>
        <taxon>Viridiplantae</taxon>
        <taxon>Streptophyta</taxon>
        <taxon>Embryophyta</taxon>
        <taxon>Tracheophyta</taxon>
        <taxon>Spermatophyta</taxon>
        <taxon>Magnoliopsida</taxon>
        <taxon>eudicotyledons</taxon>
        <taxon>Gunneridae</taxon>
        <taxon>Pentapetalae</taxon>
        <taxon>rosids</taxon>
        <taxon>fabids</taxon>
        <taxon>Cucurbitales</taxon>
        <taxon>Cucurbitaceae</taxon>
        <taxon>Benincaseae</taxon>
        <taxon>Cucumis</taxon>
    </lineage>
</organism>
<dbReference type="InterPro" id="IPR013103">
    <property type="entry name" value="RVT_2"/>
</dbReference>
<evidence type="ECO:0000313" key="2">
    <source>
        <dbReference type="EMBL" id="TYK04677.1"/>
    </source>
</evidence>
<evidence type="ECO:0000259" key="1">
    <source>
        <dbReference type="Pfam" id="PF07727"/>
    </source>
</evidence>
<dbReference type="EMBL" id="SSTD01014166">
    <property type="protein sequence ID" value="TYK04677.1"/>
    <property type="molecule type" value="Genomic_DNA"/>
</dbReference>
<comment type="caution">
    <text evidence="2">The sequence shown here is derived from an EMBL/GenBank/DDBJ whole genome shotgun (WGS) entry which is preliminary data.</text>
</comment>
<proteinExistence type="predicted"/>
<dbReference type="AlphaFoldDB" id="A0A5D3BYR4"/>
<sequence>MSDVLAKKHELLATAKDHGFIEEIFGQPSWTLRHEANKYIYTKQMKEWTSVREHVLDMMMHFNIAETNASLSKIEFTLTTLLNQLQRFQNLTPPMNDVDKDQWVKAIGLENGFTYFNSVWKLVDLPEGLEGFITQGQEQNICKLNRSIYGLKQASISWNIRFDTSIKSYGFNQNVDEPCLYKKINKGYTDSDFQIDMDSRKNPRQDQCTLNRGAAIWYKIKQGCIVDSTIEAKYIVACEAAKEVVWLKKFLHDLEIVLNMNLLITLYCDNSGAIANFTEASSHR</sequence>
<evidence type="ECO:0000313" key="3">
    <source>
        <dbReference type="Proteomes" id="UP000321947"/>
    </source>
</evidence>